<dbReference type="Proteomes" id="UP000027073">
    <property type="component" value="Unassembled WGS sequence"/>
</dbReference>
<dbReference type="STRING" id="1137138.A0A067NML9"/>
<dbReference type="VEuPathDB" id="FungiDB:PLEOSDRAFT_1045216"/>
<evidence type="ECO:0000313" key="3">
    <source>
        <dbReference type="Proteomes" id="UP000027073"/>
    </source>
</evidence>
<dbReference type="EMBL" id="KL198010">
    <property type="protein sequence ID" value="KDQ25342.1"/>
    <property type="molecule type" value="Genomic_DNA"/>
</dbReference>
<reference evidence="3" key="1">
    <citation type="journal article" date="2014" name="Proc. Natl. Acad. Sci. U.S.A.">
        <title>Extensive sampling of basidiomycete genomes demonstrates inadequacy of the white-rot/brown-rot paradigm for wood decay fungi.</title>
        <authorList>
            <person name="Riley R."/>
            <person name="Salamov A.A."/>
            <person name="Brown D.W."/>
            <person name="Nagy L.G."/>
            <person name="Floudas D."/>
            <person name="Held B.W."/>
            <person name="Levasseur A."/>
            <person name="Lombard V."/>
            <person name="Morin E."/>
            <person name="Otillar R."/>
            <person name="Lindquist E.A."/>
            <person name="Sun H."/>
            <person name="LaButti K.M."/>
            <person name="Schmutz J."/>
            <person name="Jabbour D."/>
            <person name="Luo H."/>
            <person name="Baker S.E."/>
            <person name="Pisabarro A.G."/>
            <person name="Walton J.D."/>
            <person name="Blanchette R.A."/>
            <person name="Henrissat B."/>
            <person name="Martin F."/>
            <person name="Cullen D."/>
            <person name="Hibbett D.S."/>
            <person name="Grigoriev I.V."/>
        </authorList>
    </citation>
    <scope>NUCLEOTIDE SEQUENCE [LARGE SCALE GENOMIC DNA]</scope>
    <source>
        <strain evidence="3">PC15</strain>
    </source>
</reference>
<dbReference type="OrthoDB" id="3251235at2759"/>
<evidence type="ECO:0000259" key="1">
    <source>
        <dbReference type="Pfam" id="PF20231"/>
    </source>
</evidence>
<evidence type="ECO:0000313" key="2">
    <source>
        <dbReference type="EMBL" id="KDQ25342.1"/>
    </source>
</evidence>
<dbReference type="HOGENOM" id="CLU_007061_0_0_1"/>
<name>A0A067NML9_PLEO1</name>
<sequence>MSHKWTCNAASHMAKAQMTVARKMMNKYPWFISEDNIDILFRVFSQRVDNQPNAVALLPSANRALQESQQEGMKNPITEEEIIDLAYTTFPHIYEHMSHLILDILLNTSEFDLSTYGSRDSELLRPPPPRHQLPTGPEHATTQFMLGTVGLPEASYANHVELLNKWTRQVQLDSKEEQMKTSLEWVVIVCGDQLTVDQLHGLYTYRAEDMNSYDRLDWIIPVFGWFHLQMAYASSLHKQYLGTARGQGLRQAFHLLNRKGLQSASIKGPFHHHLQLT</sequence>
<protein>
    <recommendedName>
        <fullName evidence="1">DUF6589 domain-containing protein</fullName>
    </recommendedName>
</protein>
<proteinExistence type="predicted"/>
<dbReference type="AlphaFoldDB" id="A0A067NML9"/>
<dbReference type="InterPro" id="IPR046496">
    <property type="entry name" value="DUF6589"/>
</dbReference>
<organism evidence="2 3">
    <name type="scientific">Pleurotus ostreatus (strain PC15)</name>
    <name type="common">Oyster mushroom</name>
    <dbReference type="NCBI Taxonomy" id="1137138"/>
    <lineage>
        <taxon>Eukaryota</taxon>
        <taxon>Fungi</taxon>
        <taxon>Dikarya</taxon>
        <taxon>Basidiomycota</taxon>
        <taxon>Agaricomycotina</taxon>
        <taxon>Agaricomycetes</taxon>
        <taxon>Agaricomycetidae</taxon>
        <taxon>Agaricales</taxon>
        <taxon>Pleurotineae</taxon>
        <taxon>Pleurotaceae</taxon>
        <taxon>Pleurotus</taxon>
    </lineage>
</organism>
<dbReference type="Pfam" id="PF20231">
    <property type="entry name" value="DUF6589"/>
    <property type="match status" value="1"/>
</dbReference>
<dbReference type="InParanoid" id="A0A067NML9"/>
<feature type="domain" description="DUF6589" evidence="1">
    <location>
        <begin position="74"/>
        <end position="275"/>
    </location>
</feature>
<gene>
    <name evidence="2" type="ORF">PLEOSDRAFT_1045216</name>
</gene>
<accession>A0A067NML9</accession>